<name>A0ABR7IYM2_9FLAO</name>
<reference evidence="2 3" key="1">
    <citation type="submission" date="2020-08" db="EMBL/GenBank/DDBJ databases">
        <title>Description of novel Flavobacterium F-408 isolate.</title>
        <authorList>
            <person name="Saticioglu I.B."/>
            <person name="Duman M."/>
            <person name="Altun S."/>
        </authorList>
    </citation>
    <scope>NUCLEOTIDE SEQUENCE [LARGE SCALE GENOMIC DNA]</scope>
    <source>
        <strain evidence="2 3">F-408</strain>
    </source>
</reference>
<proteinExistence type="predicted"/>
<feature type="domain" description="SPOR" evidence="1">
    <location>
        <begin position="251"/>
        <end position="328"/>
    </location>
</feature>
<dbReference type="Pfam" id="PF05036">
    <property type="entry name" value="SPOR"/>
    <property type="match status" value="1"/>
</dbReference>
<dbReference type="Pfam" id="PF18175">
    <property type="entry name" value="HU-CCDC81_bac_2"/>
    <property type="match status" value="1"/>
</dbReference>
<dbReference type="InterPro" id="IPR040495">
    <property type="entry name" value="HU-CCDC81_bac_1"/>
</dbReference>
<evidence type="ECO:0000313" key="2">
    <source>
        <dbReference type="EMBL" id="MBC5834885.1"/>
    </source>
</evidence>
<dbReference type="Proteomes" id="UP000605990">
    <property type="component" value="Unassembled WGS sequence"/>
</dbReference>
<dbReference type="EMBL" id="JACRUN010000004">
    <property type="protein sequence ID" value="MBC5834885.1"/>
    <property type="molecule type" value="Genomic_DNA"/>
</dbReference>
<organism evidence="2 3">
    <name type="scientific">Flavobacterium bernardetii</name>
    <dbReference type="NCBI Taxonomy" id="2813823"/>
    <lineage>
        <taxon>Bacteria</taxon>
        <taxon>Pseudomonadati</taxon>
        <taxon>Bacteroidota</taxon>
        <taxon>Flavobacteriia</taxon>
        <taxon>Flavobacteriales</taxon>
        <taxon>Flavobacteriaceae</taxon>
        <taxon>Flavobacterium</taxon>
    </lineage>
</organism>
<comment type="caution">
    <text evidence="2">The sequence shown here is derived from an EMBL/GenBank/DDBJ whole genome shotgun (WGS) entry which is preliminary data.</text>
</comment>
<dbReference type="InterPro" id="IPR007730">
    <property type="entry name" value="SPOR-like_dom"/>
</dbReference>
<accession>A0ABR7IYM2</accession>
<keyword evidence="3" id="KW-1185">Reference proteome</keyword>
<dbReference type="RefSeq" id="WP_166128462.1">
    <property type="nucleotide sequence ID" value="NZ_JAANOQ010000005.1"/>
</dbReference>
<dbReference type="Pfam" id="PF18174">
    <property type="entry name" value="HU-CCDC81_bac_1"/>
    <property type="match status" value="1"/>
</dbReference>
<evidence type="ECO:0000313" key="3">
    <source>
        <dbReference type="Proteomes" id="UP000605990"/>
    </source>
</evidence>
<gene>
    <name evidence="2" type="ORF">H8R27_08300</name>
</gene>
<dbReference type="InterPro" id="IPR036680">
    <property type="entry name" value="SPOR-like_sf"/>
</dbReference>
<protein>
    <submittedName>
        <fullName evidence="2">SPOR domain-containing protein</fullName>
    </submittedName>
</protein>
<dbReference type="Gene3D" id="3.30.70.1070">
    <property type="entry name" value="Sporulation related repeat"/>
    <property type="match status" value="1"/>
</dbReference>
<dbReference type="InterPro" id="IPR041268">
    <property type="entry name" value="HU-CCDC81_bac_2"/>
</dbReference>
<dbReference type="PROSITE" id="PS51724">
    <property type="entry name" value="SPOR"/>
    <property type="match status" value="1"/>
</dbReference>
<dbReference type="SUPFAM" id="SSF110997">
    <property type="entry name" value="Sporulation related repeat"/>
    <property type="match status" value="1"/>
</dbReference>
<evidence type="ECO:0000259" key="1">
    <source>
        <dbReference type="PROSITE" id="PS51724"/>
    </source>
</evidence>
<sequence>MKIEKYISGLLYRYQCVSIPGFGAFLSEWQSAQIAEGHNSFVPPRKVISFNSNIKTNDGLLANHIALQEKISYESALAKIQTQVTFWLEKLQNKEVLTLENIGEISSNSENNLVFKPNNSVNYLMDSFGLSGFNSPEIIRENQTQNSTETISIAQEVLENEILEEEVIEDETPVIPLVQTKPNTNWLKYAAAIALFSSAGTYGYKMYYDYTIDQKTILVEKSVQEKINQKLQEATFVLPNPMAAVDLTLEEKPNAKYHVVAGAYRSEQNAEKARKLLASQGFEAHLLTKNKYGLIPVAFGSYSNLKDAQNLKLKIKAKDSIDAWLLID</sequence>